<dbReference type="EMBL" id="JACSPM010000002">
    <property type="protein sequence ID" value="MBD8023452.1"/>
    <property type="molecule type" value="Genomic_DNA"/>
</dbReference>
<proteinExistence type="inferred from homology"/>
<keyword evidence="10" id="KW-1185">Reference proteome</keyword>
<feature type="domain" description="ABC3 transporter permease C-terminal" evidence="8">
    <location>
        <begin position="226"/>
        <end position="329"/>
    </location>
</feature>
<evidence type="ECO:0000256" key="5">
    <source>
        <dbReference type="ARBA" id="ARBA00023136"/>
    </source>
</evidence>
<keyword evidence="4 7" id="KW-1133">Transmembrane helix</keyword>
<evidence type="ECO:0000256" key="1">
    <source>
        <dbReference type="ARBA" id="ARBA00004651"/>
    </source>
</evidence>
<dbReference type="PANTHER" id="PTHR30572:SF4">
    <property type="entry name" value="ABC TRANSPORTER PERMEASE YTRF"/>
    <property type="match status" value="1"/>
</dbReference>
<dbReference type="Proteomes" id="UP000602532">
    <property type="component" value="Unassembled WGS sequence"/>
</dbReference>
<comment type="caution">
    <text evidence="9">The sequence shown here is derived from an EMBL/GenBank/DDBJ whole genome shotgun (WGS) entry which is preliminary data.</text>
</comment>
<sequence length="339" mass="34611">MVAGMILAVMLTTGRTVGAEQEVLGSIDSAGTRSITIRAEEAAGVTSDVLERIAHIDGIEWAGAFSTAIDATNTLIDDGTRVPVRFAYGTDFERLGVPADSPLPGELAYAAPAALDQLGLADDTGALILTTGADFAVAGALDSPDFLAALQPLTLVPRPDATGDEPVGVLVVIAERPDLVAPVSDAVLSVLAPADPSKITVETSEALAQLRALIQGQLGSFSRGLVLGLLALTGALVAVLLYGLVMMRRKDYGRRRALGATRGLIVALLVTQTAVLALAGITVGTAASAIILFASGDPLPGVAFTAALAVLALCTALVAALIPAIVASRREPIRELRVP</sequence>
<comment type="subcellular location">
    <subcellularLocation>
        <location evidence="1">Cell membrane</location>
        <topology evidence="1">Multi-pass membrane protein</topology>
    </subcellularLocation>
</comment>
<evidence type="ECO:0000313" key="9">
    <source>
        <dbReference type="EMBL" id="MBD8023452.1"/>
    </source>
</evidence>
<evidence type="ECO:0000256" key="2">
    <source>
        <dbReference type="ARBA" id="ARBA00022475"/>
    </source>
</evidence>
<name>A0ABR8X2N0_9MICO</name>
<keyword evidence="9" id="KW-0449">Lipoprotein</keyword>
<comment type="similarity">
    <text evidence="6">Belongs to the ABC-4 integral membrane protein family.</text>
</comment>
<evidence type="ECO:0000313" key="10">
    <source>
        <dbReference type="Proteomes" id="UP000602532"/>
    </source>
</evidence>
<feature type="transmembrane region" description="Helical" evidence="7">
    <location>
        <begin position="225"/>
        <end position="245"/>
    </location>
</feature>
<keyword evidence="5 7" id="KW-0472">Membrane</keyword>
<dbReference type="PANTHER" id="PTHR30572">
    <property type="entry name" value="MEMBRANE COMPONENT OF TRANSPORTER-RELATED"/>
    <property type="match status" value="1"/>
</dbReference>
<evidence type="ECO:0000259" key="8">
    <source>
        <dbReference type="Pfam" id="PF02687"/>
    </source>
</evidence>
<evidence type="ECO:0000256" key="6">
    <source>
        <dbReference type="ARBA" id="ARBA00038076"/>
    </source>
</evidence>
<organism evidence="9 10">
    <name type="scientific">Microbacterium gallinarum</name>
    <dbReference type="NCBI Taxonomy" id="2762209"/>
    <lineage>
        <taxon>Bacteria</taxon>
        <taxon>Bacillati</taxon>
        <taxon>Actinomycetota</taxon>
        <taxon>Actinomycetes</taxon>
        <taxon>Micrococcales</taxon>
        <taxon>Microbacteriaceae</taxon>
        <taxon>Microbacterium</taxon>
    </lineage>
</organism>
<feature type="transmembrane region" description="Helical" evidence="7">
    <location>
        <begin position="266"/>
        <end position="295"/>
    </location>
</feature>
<evidence type="ECO:0000256" key="4">
    <source>
        <dbReference type="ARBA" id="ARBA00022989"/>
    </source>
</evidence>
<keyword evidence="3 7" id="KW-0812">Transmembrane</keyword>
<protein>
    <submittedName>
        <fullName evidence="9">Lipoprotein ABC transporter permease</fullName>
    </submittedName>
</protein>
<dbReference type="Pfam" id="PF02687">
    <property type="entry name" value="FtsX"/>
    <property type="match status" value="1"/>
</dbReference>
<feature type="transmembrane region" description="Helical" evidence="7">
    <location>
        <begin position="301"/>
        <end position="327"/>
    </location>
</feature>
<dbReference type="InterPro" id="IPR050250">
    <property type="entry name" value="Macrolide_Exporter_MacB"/>
</dbReference>
<evidence type="ECO:0000256" key="3">
    <source>
        <dbReference type="ARBA" id="ARBA00022692"/>
    </source>
</evidence>
<gene>
    <name evidence="9" type="ORF">H9622_07600</name>
</gene>
<dbReference type="InterPro" id="IPR003838">
    <property type="entry name" value="ABC3_permease_C"/>
</dbReference>
<accession>A0ABR8X2N0</accession>
<keyword evidence="2" id="KW-1003">Cell membrane</keyword>
<reference evidence="9 10" key="1">
    <citation type="submission" date="2020-08" db="EMBL/GenBank/DDBJ databases">
        <title>A Genomic Blueprint of the Chicken Gut Microbiome.</title>
        <authorList>
            <person name="Gilroy R."/>
            <person name="Ravi A."/>
            <person name="Getino M."/>
            <person name="Pursley I."/>
            <person name="Horton D.L."/>
            <person name="Alikhan N.-F."/>
            <person name="Baker D."/>
            <person name="Gharbi K."/>
            <person name="Hall N."/>
            <person name="Watson M."/>
            <person name="Adriaenssens E.M."/>
            <person name="Foster-Nyarko E."/>
            <person name="Jarju S."/>
            <person name="Secka A."/>
            <person name="Antonio M."/>
            <person name="Oren A."/>
            <person name="Chaudhuri R."/>
            <person name="La Ragione R.M."/>
            <person name="Hildebrand F."/>
            <person name="Pallen M.J."/>
        </authorList>
    </citation>
    <scope>NUCLEOTIDE SEQUENCE [LARGE SCALE GENOMIC DNA]</scope>
    <source>
        <strain evidence="9 10">Sa1CUA4</strain>
    </source>
</reference>
<evidence type="ECO:0000256" key="7">
    <source>
        <dbReference type="SAM" id="Phobius"/>
    </source>
</evidence>